<proteinExistence type="predicted"/>
<organism evidence="1 2">
    <name type="scientific">Smallanthus sonchifolius</name>
    <dbReference type="NCBI Taxonomy" id="185202"/>
    <lineage>
        <taxon>Eukaryota</taxon>
        <taxon>Viridiplantae</taxon>
        <taxon>Streptophyta</taxon>
        <taxon>Embryophyta</taxon>
        <taxon>Tracheophyta</taxon>
        <taxon>Spermatophyta</taxon>
        <taxon>Magnoliopsida</taxon>
        <taxon>eudicotyledons</taxon>
        <taxon>Gunneridae</taxon>
        <taxon>Pentapetalae</taxon>
        <taxon>asterids</taxon>
        <taxon>campanulids</taxon>
        <taxon>Asterales</taxon>
        <taxon>Asteraceae</taxon>
        <taxon>Asteroideae</taxon>
        <taxon>Heliantheae alliance</taxon>
        <taxon>Millerieae</taxon>
        <taxon>Smallanthus</taxon>
    </lineage>
</organism>
<protein>
    <submittedName>
        <fullName evidence="1">Uncharacterized protein</fullName>
    </submittedName>
</protein>
<dbReference type="EMBL" id="CM042025">
    <property type="protein sequence ID" value="KAI3808104.1"/>
    <property type="molecule type" value="Genomic_DNA"/>
</dbReference>
<comment type="caution">
    <text evidence="1">The sequence shown here is derived from an EMBL/GenBank/DDBJ whole genome shotgun (WGS) entry which is preliminary data.</text>
</comment>
<reference evidence="2" key="1">
    <citation type="journal article" date="2022" name="Mol. Ecol. Resour.">
        <title>The genomes of chicory, endive, great burdock and yacon provide insights into Asteraceae palaeo-polyploidization history and plant inulin production.</title>
        <authorList>
            <person name="Fan W."/>
            <person name="Wang S."/>
            <person name="Wang H."/>
            <person name="Wang A."/>
            <person name="Jiang F."/>
            <person name="Liu H."/>
            <person name="Zhao H."/>
            <person name="Xu D."/>
            <person name="Zhang Y."/>
        </authorList>
    </citation>
    <scope>NUCLEOTIDE SEQUENCE [LARGE SCALE GENOMIC DNA]</scope>
    <source>
        <strain evidence="2">cv. Yunnan</strain>
    </source>
</reference>
<sequence length="111" mass="12590">MLSSPRPKRVHHSQLTNEGIVEFAVTYLNGAFSSVPNICRHCVHDQAQLDVLFSQNRQFGIKIKRIKADINKLTEVAALTESKRQRKEVGSHDALFSTSQEQTTNLQMKIQ</sequence>
<evidence type="ECO:0000313" key="1">
    <source>
        <dbReference type="EMBL" id="KAI3808104.1"/>
    </source>
</evidence>
<name>A0ACB9IIM3_9ASTR</name>
<keyword evidence="2" id="KW-1185">Reference proteome</keyword>
<accession>A0ACB9IIM3</accession>
<reference evidence="1 2" key="2">
    <citation type="journal article" date="2022" name="Mol. Ecol. Resour.">
        <title>The genomes of chicory, endive, great burdock and yacon provide insights into Asteraceae paleo-polyploidization history and plant inulin production.</title>
        <authorList>
            <person name="Fan W."/>
            <person name="Wang S."/>
            <person name="Wang H."/>
            <person name="Wang A."/>
            <person name="Jiang F."/>
            <person name="Liu H."/>
            <person name="Zhao H."/>
            <person name="Xu D."/>
            <person name="Zhang Y."/>
        </authorList>
    </citation>
    <scope>NUCLEOTIDE SEQUENCE [LARGE SCALE GENOMIC DNA]</scope>
    <source>
        <strain evidence="2">cv. Yunnan</strain>
        <tissue evidence="1">Leaves</tissue>
    </source>
</reference>
<gene>
    <name evidence="1" type="ORF">L1987_24047</name>
</gene>
<evidence type="ECO:0000313" key="2">
    <source>
        <dbReference type="Proteomes" id="UP001056120"/>
    </source>
</evidence>
<dbReference type="Proteomes" id="UP001056120">
    <property type="component" value="Linkage Group LG08"/>
</dbReference>